<gene>
    <name evidence="1" type="ORF">S01H1_03997</name>
</gene>
<reference evidence="1" key="1">
    <citation type="journal article" date="2014" name="Front. Microbiol.">
        <title>High frequency of phylogenetically diverse reductive dehalogenase-homologous genes in deep subseafloor sedimentary metagenomes.</title>
        <authorList>
            <person name="Kawai M."/>
            <person name="Futagami T."/>
            <person name="Toyoda A."/>
            <person name="Takaki Y."/>
            <person name="Nishi S."/>
            <person name="Hori S."/>
            <person name="Arai W."/>
            <person name="Tsubouchi T."/>
            <person name="Morono Y."/>
            <person name="Uchiyama I."/>
            <person name="Ito T."/>
            <person name="Fujiyama A."/>
            <person name="Inagaki F."/>
            <person name="Takami H."/>
        </authorList>
    </citation>
    <scope>NUCLEOTIDE SEQUENCE</scope>
    <source>
        <strain evidence="1">Expedition CK06-06</strain>
    </source>
</reference>
<comment type="caution">
    <text evidence="1">The sequence shown here is derived from an EMBL/GenBank/DDBJ whole genome shotgun (WGS) entry which is preliminary data.</text>
</comment>
<organism evidence="1">
    <name type="scientific">marine sediment metagenome</name>
    <dbReference type="NCBI Taxonomy" id="412755"/>
    <lineage>
        <taxon>unclassified sequences</taxon>
        <taxon>metagenomes</taxon>
        <taxon>ecological metagenomes</taxon>
    </lineage>
</organism>
<proteinExistence type="predicted"/>
<evidence type="ECO:0000313" key="1">
    <source>
        <dbReference type="EMBL" id="GAF81700.1"/>
    </source>
</evidence>
<sequence>MANKYNLSKEYQFDIDVTADNYVGRLALPYVTAAVKSPDTVAKGYVRTIDGLRKAANITGLSLNDPVKVASCDFNSNDISLDQTLQTLTLTDLEVNQEVC</sequence>
<feature type="non-terminal residue" evidence="1">
    <location>
        <position position="100"/>
    </location>
</feature>
<protein>
    <submittedName>
        <fullName evidence="1">Uncharacterized protein</fullName>
    </submittedName>
</protein>
<dbReference type="EMBL" id="BARS01002136">
    <property type="protein sequence ID" value="GAF81700.1"/>
    <property type="molecule type" value="Genomic_DNA"/>
</dbReference>
<accession>X0TZV5</accession>
<dbReference type="AlphaFoldDB" id="X0TZV5"/>
<name>X0TZV5_9ZZZZ</name>